<proteinExistence type="predicted"/>
<feature type="compositionally biased region" description="Low complexity" evidence="1">
    <location>
        <begin position="192"/>
        <end position="216"/>
    </location>
</feature>
<name>A0A0C2XJS1_HEBCY</name>
<feature type="region of interest" description="Disordered" evidence="1">
    <location>
        <begin position="1"/>
        <end position="70"/>
    </location>
</feature>
<evidence type="ECO:0000313" key="2">
    <source>
        <dbReference type="EMBL" id="KIM38023.1"/>
    </source>
</evidence>
<reference evidence="2 3" key="1">
    <citation type="submission" date="2014-04" db="EMBL/GenBank/DDBJ databases">
        <authorList>
            <consortium name="DOE Joint Genome Institute"/>
            <person name="Kuo A."/>
            <person name="Gay G."/>
            <person name="Dore J."/>
            <person name="Kohler A."/>
            <person name="Nagy L.G."/>
            <person name="Floudas D."/>
            <person name="Copeland A."/>
            <person name="Barry K.W."/>
            <person name="Cichocki N."/>
            <person name="Veneault-Fourrey C."/>
            <person name="LaButti K."/>
            <person name="Lindquist E.A."/>
            <person name="Lipzen A."/>
            <person name="Lundell T."/>
            <person name="Morin E."/>
            <person name="Murat C."/>
            <person name="Sun H."/>
            <person name="Tunlid A."/>
            <person name="Henrissat B."/>
            <person name="Grigoriev I.V."/>
            <person name="Hibbett D.S."/>
            <person name="Martin F."/>
            <person name="Nordberg H.P."/>
            <person name="Cantor M.N."/>
            <person name="Hua S.X."/>
        </authorList>
    </citation>
    <scope>NUCLEOTIDE SEQUENCE [LARGE SCALE GENOMIC DNA]</scope>
    <source>
        <strain evidence="3">h7</strain>
    </source>
</reference>
<feature type="compositionally biased region" description="Polar residues" evidence="1">
    <location>
        <begin position="274"/>
        <end position="304"/>
    </location>
</feature>
<dbReference type="HOGENOM" id="CLU_397965_0_0_1"/>
<feature type="compositionally biased region" description="Low complexity" evidence="1">
    <location>
        <begin position="338"/>
        <end position="352"/>
    </location>
</feature>
<feature type="region of interest" description="Disordered" evidence="1">
    <location>
        <begin position="192"/>
        <end position="358"/>
    </location>
</feature>
<dbReference type="EMBL" id="KN831793">
    <property type="protein sequence ID" value="KIM38023.1"/>
    <property type="molecule type" value="Genomic_DNA"/>
</dbReference>
<feature type="compositionally biased region" description="Basic residues" evidence="1">
    <location>
        <begin position="1"/>
        <end position="17"/>
    </location>
</feature>
<feature type="region of interest" description="Disordered" evidence="1">
    <location>
        <begin position="444"/>
        <end position="540"/>
    </location>
</feature>
<sequence>MKQSKAMRKERKPRGTKKVKDGGSEASEPMVEDGAQAQDGSEGADVQGSPTEGVTDDKEPKPKGRPKVYSCTKEGCYNLLVPTQRWRTCDECRMIERKRQLQVRADQKAAESVYWKGISERMSAEKKAEAATGTSTAAAGGGSSDAQAHVQGADNTSSMDVDPDPDAEGESEHFGAEEHVYSLVNDQAAPAATPVQLPTPPTTGTTTLYGPTTSTGNGFSKFFVQLPPAPPPVRKATSEELLKLSDTLTSRVYRPKSTPSAIEVDPSKPPDPANPTNETTEAQSSNLTSTEVSDKSLPTATVPTSAPFVYDGTARRSEKSDAQTTSSSSKGKRKHKSSSQSTQSASAGPSTSFVPPMTGPANSYTMPYAYPPSYSYYPYYMPPYSYPPPALGSDPTKQSYLPPMISSTGPLPPTSYYPYPYAPPSYGYNAPPPAYPYLPPRYTIPPYGQTSGQQPYPGPTSSSGPGYSYYPPPPPPPLPPPAPTPASAPAPAPAQPPPPKPKPKETEEPKGPTTFSFHHYKLGQSGGPQEPRKRLKADPNYLEKFKAHTSVIKMSLMPASGENTALSESTQRDAPRPDLAALQSTQQNLPAATMEPAGEASTSAAPAMRPCATKTCSRSIPAENHGTICEKCKLRFKKHQAKAKVKYKLEPRKFLKVKSSEGSTQSGV</sequence>
<evidence type="ECO:0000313" key="3">
    <source>
        <dbReference type="Proteomes" id="UP000053424"/>
    </source>
</evidence>
<keyword evidence="3" id="KW-1185">Reference proteome</keyword>
<accession>A0A0C2XJS1</accession>
<dbReference type="AlphaFoldDB" id="A0A0C2XJS1"/>
<feature type="region of interest" description="Disordered" evidence="1">
    <location>
        <begin position="126"/>
        <end position="173"/>
    </location>
</feature>
<dbReference type="OrthoDB" id="3070249at2759"/>
<reference evidence="3" key="2">
    <citation type="submission" date="2015-01" db="EMBL/GenBank/DDBJ databases">
        <title>Evolutionary Origins and Diversification of the Mycorrhizal Mutualists.</title>
        <authorList>
            <consortium name="DOE Joint Genome Institute"/>
            <consortium name="Mycorrhizal Genomics Consortium"/>
            <person name="Kohler A."/>
            <person name="Kuo A."/>
            <person name="Nagy L.G."/>
            <person name="Floudas D."/>
            <person name="Copeland A."/>
            <person name="Barry K.W."/>
            <person name="Cichocki N."/>
            <person name="Veneault-Fourrey C."/>
            <person name="LaButti K."/>
            <person name="Lindquist E.A."/>
            <person name="Lipzen A."/>
            <person name="Lundell T."/>
            <person name="Morin E."/>
            <person name="Murat C."/>
            <person name="Riley R."/>
            <person name="Ohm R."/>
            <person name="Sun H."/>
            <person name="Tunlid A."/>
            <person name="Henrissat B."/>
            <person name="Grigoriev I.V."/>
            <person name="Hibbett D.S."/>
            <person name="Martin F."/>
        </authorList>
    </citation>
    <scope>NUCLEOTIDE SEQUENCE [LARGE SCALE GENOMIC DNA]</scope>
    <source>
        <strain evidence="3">h7</strain>
    </source>
</reference>
<gene>
    <name evidence="2" type="ORF">M413DRAFT_249915</name>
</gene>
<evidence type="ECO:0000256" key="1">
    <source>
        <dbReference type="SAM" id="MobiDB-lite"/>
    </source>
</evidence>
<feature type="compositionally biased region" description="Low complexity" evidence="1">
    <location>
        <begin position="451"/>
        <end position="469"/>
    </location>
</feature>
<feature type="compositionally biased region" description="Pro residues" evidence="1">
    <location>
        <begin position="470"/>
        <end position="500"/>
    </location>
</feature>
<dbReference type="Proteomes" id="UP000053424">
    <property type="component" value="Unassembled WGS sequence"/>
</dbReference>
<organism evidence="2 3">
    <name type="scientific">Hebeloma cylindrosporum</name>
    <dbReference type="NCBI Taxonomy" id="76867"/>
    <lineage>
        <taxon>Eukaryota</taxon>
        <taxon>Fungi</taxon>
        <taxon>Dikarya</taxon>
        <taxon>Basidiomycota</taxon>
        <taxon>Agaricomycotina</taxon>
        <taxon>Agaricomycetes</taxon>
        <taxon>Agaricomycetidae</taxon>
        <taxon>Agaricales</taxon>
        <taxon>Agaricineae</taxon>
        <taxon>Hymenogastraceae</taxon>
        <taxon>Hebeloma</taxon>
    </lineage>
</organism>
<protein>
    <submittedName>
        <fullName evidence="2">Uncharacterized protein</fullName>
    </submittedName>
</protein>
<dbReference type="STRING" id="686832.A0A0C2XJS1"/>